<dbReference type="Proteomes" id="UP000301737">
    <property type="component" value="Unassembled WGS sequence"/>
</dbReference>
<reference evidence="9 10" key="1">
    <citation type="submission" date="2019-01" db="EMBL/GenBank/DDBJ databases">
        <title>Draft Genome Sequencing of Zygosaccharomyces mellis Ca-7.</title>
        <authorList>
            <person name="Shiwa Y."/>
            <person name="Kanesaki Y."/>
            <person name="Ishige T."/>
            <person name="Mura K."/>
            <person name="Hori T."/>
            <person name="Tamura T."/>
        </authorList>
    </citation>
    <scope>NUCLEOTIDE SEQUENCE [LARGE SCALE GENOMIC DNA]</scope>
    <source>
        <strain evidence="9 10">Ca-7</strain>
    </source>
</reference>
<evidence type="ECO:0000259" key="7">
    <source>
        <dbReference type="PROSITE" id="PS50102"/>
    </source>
</evidence>
<dbReference type="CDD" id="cd21616">
    <property type="entry name" value="RRM_ScJSN1_like"/>
    <property type="match status" value="1"/>
</dbReference>
<feature type="repeat" description="Pumilio" evidence="5">
    <location>
        <begin position="898"/>
        <end position="934"/>
    </location>
</feature>
<evidence type="ECO:0000256" key="4">
    <source>
        <dbReference type="PROSITE-ProRule" id="PRU00176"/>
    </source>
</evidence>
<dbReference type="Gene3D" id="3.30.70.330">
    <property type="match status" value="1"/>
</dbReference>
<feature type="compositionally biased region" description="Polar residues" evidence="6">
    <location>
        <begin position="60"/>
        <end position="69"/>
    </location>
</feature>
<evidence type="ECO:0008006" key="11">
    <source>
        <dbReference type="Google" id="ProtNLM"/>
    </source>
</evidence>
<proteinExistence type="predicted"/>
<accession>A0A4C2E2Y2</accession>
<evidence type="ECO:0000259" key="8">
    <source>
        <dbReference type="PROSITE" id="PS50303"/>
    </source>
</evidence>
<gene>
    <name evidence="9" type="ORF">ZYGM_001139</name>
</gene>
<dbReference type="SUPFAM" id="SSF48371">
    <property type="entry name" value="ARM repeat"/>
    <property type="match status" value="1"/>
</dbReference>
<organism evidence="9 10">
    <name type="scientific">Zygosaccharomyces mellis</name>
    <dbReference type="NCBI Taxonomy" id="42258"/>
    <lineage>
        <taxon>Eukaryota</taxon>
        <taxon>Fungi</taxon>
        <taxon>Dikarya</taxon>
        <taxon>Ascomycota</taxon>
        <taxon>Saccharomycotina</taxon>
        <taxon>Saccharomycetes</taxon>
        <taxon>Saccharomycetales</taxon>
        <taxon>Saccharomycetaceae</taxon>
        <taxon>Zygosaccharomyces</taxon>
    </lineage>
</organism>
<feature type="compositionally biased region" description="Polar residues" evidence="6">
    <location>
        <begin position="33"/>
        <end position="49"/>
    </location>
</feature>
<dbReference type="SMART" id="SM00025">
    <property type="entry name" value="Pumilio"/>
    <property type="match status" value="6"/>
</dbReference>
<protein>
    <recommendedName>
        <fullName evidence="11">PUM-HD domain-containing protein</fullName>
    </recommendedName>
</protein>
<dbReference type="InterPro" id="IPR000504">
    <property type="entry name" value="RRM_dom"/>
</dbReference>
<feature type="compositionally biased region" description="Polar residues" evidence="6">
    <location>
        <begin position="265"/>
        <end position="277"/>
    </location>
</feature>
<evidence type="ECO:0000313" key="9">
    <source>
        <dbReference type="EMBL" id="GCE97002.1"/>
    </source>
</evidence>
<keyword evidence="1" id="KW-0597">Phosphoprotein</keyword>
<keyword evidence="10" id="KW-1185">Reference proteome</keyword>
<evidence type="ECO:0000256" key="6">
    <source>
        <dbReference type="SAM" id="MobiDB-lite"/>
    </source>
</evidence>
<dbReference type="GO" id="GO:0003729">
    <property type="term" value="F:mRNA binding"/>
    <property type="evidence" value="ECO:0007669"/>
    <property type="project" value="UniProtKB-ARBA"/>
</dbReference>
<dbReference type="InterPro" id="IPR033133">
    <property type="entry name" value="PUM-HD"/>
</dbReference>
<dbReference type="EMBL" id="BIMX01000001">
    <property type="protein sequence ID" value="GCE97002.1"/>
    <property type="molecule type" value="Genomic_DNA"/>
</dbReference>
<dbReference type="Pfam" id="PF00806">
    <property type="entry name" value="PUF"/>
    <property type="match status" value="3"/>
</dbReference>
<dbReference type="AlphaFoldDB" id="A0A4C2E2Y2"/>
<evidence type="ECO:0000256" key="1">
    <source>
        <dbReference type="ARBA" id="ARBA00022553"/>
    </source>
</evidence>
<comment type="caution">
    <text evidence="9">The sequence shown here is derived from an EMBL/GenBank/DDBJ whole genome shotgun (WGS) entry which is preliminary data.</text>
</comment>
<name>A0A4C2E2Y2_9SACH</name>
<feature type="domain" description="RRM" evidence="7">
    <location>
        <begin position="452"/>
        <end position="538"/>
    </location>
</feature>
<feature type="domain" description="PUM-HD" evidence="8">
    <location>
        <begin position="650"/>
        <end position="1008"/>
    </location>
</feature>
<dbReference type="InterPro" id="IPR035979">
    <property type="entry name" value="RBD_domain_sf"/>
</dbReference>
<evidence type="ECO:0000256" key="3">
    <source>
        <dbReference type="ARBA" id="ARBA00022884"/>
    </source>
</evidence>
<dbReference type="GO" id="GO:0000288">
    <property type="term" value="P:nuclear-transcribed mRNA catabolic process, deadenylation-dependent decay"/>
    <property type="evidence" value="ECO:0007669"/>
    <property type="project" value="TreeGrafter"/>
</dbReference>
<dbReference type="FunFam" id="1.25.10.10:FF:000167">
    <property type="entry name" value="RNA binding protein Jsn1"/>
    <property type="match status" value="1"/>
</dbReference>
<keyword evidence="3 4" id="KW-0694">RNA-binding</keyword>
<evidence type="ECO:0000256" key="5">
    <source>
        <dbReference type="PROSITE-ProRule" id="PRU00317"/>
    </source>
</evidence>
<feature type="region of interest" description="Disordered" evidence="6">
    <location>
        <begin position="252"/>
        <end position="277"/>
    </location>
</feature>
<keyword evidence="2" id="KW-0677">Repeat</keyword>
<dbReference type="InterPro" id="IPR001313">
    <property type="entry name" value="Pumilio_RNA-bd_rpt"/>
</dbReference>
<evidence type="ECO:0000256" key="2">
    <source>
        <dbReference type="ARBA" id="ARBA00022737"/>
    </source>
</evidence>
<sequence length="1155" mass="125508">MSAKKPDANLSNIPEVIDPGITIPIFEDEMGPGSSSSASTQVDQQQPQKLGSYRARAGKFSNTLSNLLPTISAKLHHSKKQQQPQGKSPTEGEPGEVSLTGGTSSGGSSGDTTTVAAVANNDSTESTVGSKSLQAVPDKNKTFLPSLDGVGNLTPPKDLDRLVHFPDSNYYNIGGNSDTVPENDSTGALQQPSRTSNDSFTFGSSMHNPISRTRNNTVTSQVTSMSSLQPNPGSSSVIWSSNQTPVEQPLQQSFFPSFGDDVNPLANSRTSPLNEYSNNTAYPDTIIPGGGIHNQAAAQLAVSPDSKGNSNGTNNNSVNGSHNRNNSINGHNKSTNDDNNDNFNPNVAFNGHNNNGSGMGSKKLIVPNSMWSNSQVLNRPRSHSNASSIYTDAPLYEQQGRSRAASVFTLSQSQPQEIPLVTDDIDSRSINWVSTDTMVPPINQISNLLPTNTISISNVFSLQQQQPQLMNTVNLTSASLATLCSKYGTVISARTLKGLNMALVEFDSTESAIRALDALQGKEVSMIGAPSMVSFAKVLPMHQQPPQFVVPTGPVNGPDTVPQPLLQEQLFNGAMTFQQQGNVALPIFTQQPQPQPQPYQQVHAPQNYNHSYLHVSPSEKEQCPFPLPPPAVSDQMEVLNKIIDSFGTEHDSVQTRRVVNSALNYHGTLETNDFGPLPDPVTPRDFDAPKLRELRKSIDANLMSDLEIEQLAIAMLDELPELSSDYLGNTIVQKLFTHSSDIVKDIMLRKTNKYLTSMGVHKNGTWACQKIIRMACTPRQIMLVTKGVEKYCTPLFNDQFGNYVIQCVLRFGFPWNSFIFEGIIANFWTIAQNRYGARAVRACLETHDIVTPEQTLAISSMIVLYSEYLATNSNGTLLLNWFLDTCNLAHRHSILAPNLVTHIVELCRHRLASLTVLKVLNSKGDDNARKEILEAIFGNPQSDEVVQSLYQILCDNNYGPTFIYKILSMSLLEGDFKTHAIKQVRKVLLETTPSQQHRRLMEEVGLAATGSQSQGKHRSSISQVLSQDGSHLRGVSISSVRSNGSRQNPLVPTNSAGQSSIQAPASVNGAGTGAAGYINFPGMFPLSYGSSNGGPYPFNGDDLATQFDMLNLNNNTHLSLPQLSLSNPDNNRIHVMSPNKNGTQDVPLNNGMFGY</sequence>
<feature type="compositionally biased region" description="Low complexity" evidence="6">
    <location>
        <begin position="341"/>
        <end position="356"/>
    </location>
</feature>
<dbReference type="SUPFAM" id="SSF54928">
    <property type="entry name" value="RNA-binding domain, RBD"/>
    <property type="match status" value="1"/>
</dbReference>
<dbReference type="FunFam" id="3.30.70.330:FF:000617">
    <property type="entry name" value="Puf family protein"/>
    <property type="match status" value="1"/>
</dbReference>
<dbReference type="PROSITE" id="PS50303">
    <property type="entry name" value="PUM_HD"/>
    <property type="match status" value="1"/>
</dbReference>
<dbReference type="OrthoDB" id="2017782at2759"/>
<dbReference type="Gene3D" id="1.25.10.10">
    <property type="entry name" value="Leucine-rich Repeat Variant"/>
    <property type="match status" value="1"/>
</dbReference>
<dbReference type="Pfam" id="PF00076">
    <property type="entry name" value="RRM_1"/>
    <property type="match status" value="1"/>
</dbReference>
<feature type="region of interest" description="Disordered" evidence="6">
    <location>
        <begin position="1007"/>
        <end position="1064"/>
    </location>
</feature>
<feature type="region of interest" description="Disordered" evidence="6">
    <location>
        <begin position="301"/>
        <end position="363"/>
    </location>
</feature>
<dbReference type="InterPro" id="IPR012677">
    <property type="entry name" value="Nucleotide-bd_a/b_plait_sf"/>
</dbReference>
<feature type="compositionally biased region" description="Polar residues" evidence="6">
    <location>
        <begin position="1036"/>
        <end position="1064"/>
    </location>
</feature>
<feature type="region of interest" description="Disordered" evidence="6">
    <location>
        <begin position="174"/>
        <end position="240"/>
    </location>
</feature>
<evidence type="ECO:0000313" key="10">
    <source>
        <dbReference type="Proteomes" id="UP000301737"/>
    </source>
</evidence>
<feature type="repeat" description="Pumilio" evidence="5">
    <location>
        <begin position="714"/>
        <end position="749"/>
    </location>
</feature>
<dbReference type="InterPro" id="IPR011989">
    <property type="entry name" value="ARM-like"/>
</dbReference>
<dbReference type="PANTHER" id="PTHR47093">
    <property type="entry name" value="PROTEIN JSN1-RELATED"/>
    <property type="match status" value="1"/>
</dbReference>
<feature type="region of interest" description="Disordered" evidence="6">
    <location>
        <begin position="23"/>
        <end position="114"/>
    </location>
</feature>
<feature type="compositionally biased region" description="Low complexity" evidence="6">
    <location>
        <begin position="306"/>
        <end position="327"/>
    </location>
</feature>
<feature type="compositionally biased region" description="Polar residues" evidence="6">
    <location>
        <begin position="1009"/>
        <end position="1029"/>
    </location>
</feature>
<dbReference type="InterPro" id="IPR016024">
    <property type="entry name" value="ARM-type_fold"/>
</dbReference>
<dbReference type="PROSITE" id="PS50302">
    <property type="entry name" value="PUM"/>
    <property type="match status" value="2"/>
</dbReference>
<dbReference type="InterPro" id="IPR052645">
    <property type="entry name" value="Pumilio_domain_protein"/>
</dbReference>
<dbReference type="PANTHER" id="PTHR47093:SF1">
    <property type="entry name" value="PROTEIN JSN1-RELATED"/>
    <property type="match status" value="1"/>
</dbReference>
<dbReference type="PROSITE" id="PS50102">
    <property type="entry name" value="RRM"/>
    <property type="match status" value="1"/>
</dbReference>